<accession>A0A6P1TIT3</accession>
<dbReference type="RefSeq" id="WP_161836662.1">
    <property type="nucleotide sequence ID" value="NZ_CP048000.1"/>
</dbReference>
<gene>
    <name evidence="1" type="ORF">Ana3638_02580</name>
</gene>
<dbReference type="AlphaFoldDB" id="A0A6P1TIT3"/>
<evidence type="ECO:0000313" key="1">
    <source>
        <dbReference type="EMBL" id="QHQ59826.1"/>
    </source>
</evidence>
<keyword evidence="2" id="KW-1185">Reference proteome</keyword>
<sequence>MLLENIVLYEKHHLMEINTPEDNFYYFFDYDERSYTINMEFQHFHQFYEFFILLDVSANHLIEGDIYDLQFLDIVAIKPSVLHKTQYPMADPKNV</sequence>
<dbReference type="Proteomes" id="UP000464314">
    <property type="component" value="Chromosome"/>
</dbReference>
<evidence type="ECO:0008006" key="3">
    <source>
        <dbReference type="Google" id="ProtNLM"/>
    </source>
</evidence>
<protein>
    <recommendedName>
        <fullName evidence="3">AraC-type arabinose-binding/dimerisation domain-containing protein</fullName>
    </recommendedName>
</protein>
<reference evidence="1 2" key="1">
    <citation type="submission" date="2020-01" db="EMBL/GenBank/DDBJ databases">
        <title>Genome analysis of Anaerocolumna sp. CBA3638.</title>
        <authorList>
            <person name="Kim J."/>
            <person name="Roh S.W."/>
        </authorList>
    </citation>
    <scope>NUCLEOTIDE SEQUENCE [LARGE SCALE GENOMIC DNA]</scope>
    <source>
        <strain evidence="1 2">CBA3638</strain>
    </source>
</reference>
<proteinExistence type="predicted"/>
<dbReference type="KEGG" id="anr:Ana3638_02580"/>
<dbReference type="EMBL" id="CP048000">
    <property type="protein sequence ID" value="QHQ59826.1"/>
    <property type="molecule type" value="Genomic_DNA"/>
</dbReference>
<evidence type="ECO:0000313" key="2">
    <source>
        <dbReference type="Proteomes" id="UP000464314"/>
    </source>
</evidence>
<organism evidence="1 2">
    <name type="scientific">Anaerocolumna sedimenticola</name>
    <dbReference type="NCBI Taxonomy" id="2696063"/>
    <lineage>
        <taxon>Bacteria</taxon>
        <taxon>Bacillati</taxon>
        <taxon>Bacillota</taxon>
        <taxon>Clostridia</taxon>
        <taxon>Lachnospirales</taxon>
        <taxon>Lachnospiraceae</taxon>
        <taxon>Anaerocolumna</taxon>
    </lineage>
</organism>
<name>A0A6P1TIT3_9FIRM</name>